<dbReference type="EMBL" id="JABBWM010000095">
    <property type="protein sequence ID" value="KAG2091635.1"/>
    <property type="molecule type" value="Genomic_DNA"/>
</dbReference>
<gene>
    <name evidence="1" type="ORF">F5147DRAFT_723188</name>
</gene>
<dbReference type="Proteomes" id="UP000823399">
    <property type="component" value="Unassembled WGS sequence"/>
</dbReference>
<dbReference type="GeneID" id="64701220"/>
<sequence length="299" mass="34291">MTRLLADPTLAQCPDFTSVIFNTSRAPLLSPTIDDAQAAAMLRTIWLATNTVLTKQWQRQLDSDARDVAEQQRLLTEDEAQRLAAQKVQDALFTEEERKKNWIHHIPIPDRPRPTRAAESILVADYALRKLDKAQFVELYYWTNKGLSNARSAFHTFDDDTMLPAAAADGSTVCTAAGVIADHLLTPLDFSRAVPRFIASLEQRGWVASRVRMLAQFFGGLMLHHYWTSDNQFEQRALLVYQEEQRRAWHQAILQPAGAWNISILDETEISRCFDRIYHAERVRIDHDFDLKVSPLHFF</sequence>
<evidence type="ECO:0000313" key="1">
    <source>
        <dbReference type="EMBL" id="KAG2091635.1"/>
    </source>
</evidence>
<accession>A0A9P7EUK3</accession>
<dbReference type="RefSeq" id="XP_041286595.1">
    <property type="nucleotide sequence ID" value="XM_041438961.1"/>
</dbReference>
<organism evidence="1 2">
    <name type="scientific">Suillus discolor</name>
    <dbReference type="NCBI Taxonomy" id="1912936"/>
    <lineage>
        <taxon>Eukaryota</taxon>
        <taxon>Fungi</taxon>
        <taxon>Dikarya</taxon>
        <taxon>Basidiomycota</taxon>
        <taxon>Agaricomycotina</taxon>
        <taxon>Agaricomycetes</taxon>
        <taxon>Agaricomycetidae</taxon>
        <taxon>Boletales</taxon>
        <taxon>Suillineae</taxon>
        <taxon>Suillaceae</taxon>
        <taxon>Suillus</taxon>
    </lineage>
</organism>
<evidence type="ECO:0000313" key="2">
    <source>
        <dbReference type="Proteomes" id="UP000823399"/>
    </source>
</evidence>
<name>A0A9P7EUK3_9AGAM</name>
<proteinExistence type="predicted"/>
<protein>
    <submittedName>
        <fullName evidence="1">Uncharacterized protein</fullName>
    </submittedName>
</protein>
<dbReference type="OrthoDB" id="2688210at2759"/>
<keyword evidence="2" id="KW-1185">Reference proteome</keyword>
<reference evidence="1" key="1">
    <citation type="journal article" date="2020" name="New Phytol.">
        <title>Comparative genomics reveals dynamic genome evolution in host specialist ectomycorrhizal fungi.</title>
        <authorList>
            <person name="Lofgren L.A."/>
            <person name="Nguyen N.H."/>
            <person name="Vilgalys R."/>
            <person name="Ruytinx J."/>
            <person name="Liao H.L."/>
            <person name="Branco S."/>
            <person name="Kuo A."/>
            <person name="LaButti K."/>
            <person name="Lipzen A."/>
            <person name="Andreopoulos W."/>
            <person name="Pangilinan J."/>
            <person name="Riley R."/>
            <person name="Hundley H."/>
            <person name="Na H."/>
            <person name="Barry K."/>
            <person name="Grigoriev I.V."/>
            <person name="Stajich J.E."/>
            <person name="Kennedy P.G."/>
        </authorList>
    </citation>
    <scope>NUCLEOTIDE SEQUENCE</scope>
    <source>
        <strain evidence="1">FC423</strain>
    </source>
</reference>
<dbReference type="AlphaFoldDB" id="A0A9P7EUK3"/>
<comment type="caution">
    <text evidence="1">The sequence shown here is derived from an EMBL/GenBank/DDBJ whole genome shotgun (WGS) entry which is preliminary data.</text>
</comment>